<protein>
    <recommendedName>
        <fullName evidence="5">Reverse transcriptase Ty1/copia-type domain-containing protein</fullName>
    </recommendedName>
</protein>
<evidence type="ECO:0000259" key="1">
    <source>
        <dbReference type="Pfam" id="PF07727"/>
    </source>
</evidence>
<dbReference type="AlphaFoldDB" id="A0A9Q3FQ21"/>
<dbReference type="EMBL" id="AVOT02046035">
    <property type="protein sequence ID" value="MBW0541367.1"/>
    <property type="molecule type" value="Genomic_DNA"/>
</dbReference>
<reference evidence="3" key="1">
    <citation type="submission" date="2021-03" db="EMBL/GenBank/DDBJ databases">
        <title>Draft genome sequence of rust myrtle Austropuccinia psidii MF-1, a brazilian biotype.</title>
        <authorList>
            <person name="Quecine M.C."/>
            <person name="Pachon D.M.R."/>
            <person name="Bonatelli M.L."/>
            <person name="Correr F.H."/>
            <person name="Franceschini L.M."/>
            <person name="Leite T.F."/>
            <person name="Margarido G.R.A."/>
            <person name="Almeida C.A."/>
            <person name="Ferrarezi J.A."/>
            <person name="Labate C.A."/>
        </authorList>
    </citation>
    <scope>NUCLEOTIDE SEQUENCE</scope>
    <source>
        <strain evidence="3">MF-1</strain>
    </source>
</reference>
<name>A0A9Q3FQ21_9BASI</name>
<dbReference type="PANTHER" id="PTHR11439">
    <property type="entry name" value="GAG-POL-RELATED RETROTRANSPOSON"/>
    <property type="match status" value="1"/>
</dbReference>
<gene>
    <name evidence="3" type="ORF">O181_081082</name>
</gene>
<evidence type="ECO:0000259" key="2">
    <source>
        <dbReference type="Pfam" id="PF25597"/>
    </source>
</evidence>
<feature type="domain" description="Reverse transcriptase Ty1/copia-type" evidence="1">
    <location>
        <begin position="185"/>
        <end position="320"/>
    </location>
</feature>
<keyword evidence="4" id="KW-1185">Reference proteome</keyword>
<sequence>MTVQSGMPERFSQFAYSSEAFLHNRLPNSRCLNSLPHQELFGTAPSIATLYPFGADAIMHVPAVNQHQKLAPRGIECELLKPLMSGGWRLWEPSTNKMVQSASVIFPHFPHREKWREACLAKLDQMATREVWEAVEKKPGMKTIGHRWVFDIKRNVDGSIDRFKARLVAHGDRQRPGVDCAGTPVEETVLIEPPVDFLPELRGKALRLKKALYGMRQAGRCWWKFLSCILNRMGFVATEVDQSLYIFRNEEAVIAIWVHVDDGVIVSNLLDKISDFKSAICAELNIKWTDEVNQIDGLECTIGEGKVAIAQQRLTNSILDAYPRPVLRRDSPLPTLPDKATLDPAPFRSVIVSLAYLVSGSRPELAFAMNYLARHSMGPTATHWELLDHVIGYLLKTRHRGINMRPGTLSLNLWSNAGWGGDLKRSQTSLMIKLGDAPILWGSKLQSVVALSTCAVEYIALSDLTQHLVQAINQLSQSAGNFNKTIYCDNQASVQVLIDNKSWKRMHYLDCAFSFVNDTIRKHGMKVIWVKTADMQADTLTK</sequence>
<accession>A0A9Q3FQ21</accession>
<feature type="domain" description="Retroviral polymerase SH3-like" evidence="2">
    <location>
        <begin position="57"/>
        <end position="107"/>
    </location>
</feature>
<dbReference type="OrthoDB" id="3344688at2759"/>
<evidence type="ECO:0000313" key="4">
    <source>
        <dbReference type="Proteomes" id="UP000765509"/>
    </source>
</evidence>
<proteinExistence type="predicted"/>
<evidence type="ECO:0000313" key="3">
    <source>
        <dbReference type="EMBL" id="MBW0541367.1"/>
    </source>
</evidence>
<dbReference type="Proteomes" id="UP000765509">
    <property type="component" value="Unassembled WGS sequence"/>
</dbReference>
<dbReference type="InterPro" id="IPR057670">
    <property type="entry name" value="SH3_retrovirus"/>
</dbReference>
<dbReference type="PANTHER" id="PTHR11439:SF483">
    <property type="entry name" value="PEPTIDE SYNTHASE GLIP-LIKE, PUTATIVE (AFU_ORTHOLOGUE AFUA_3G12920)-RELATED"/>
    <property type="match status" value="1"/>
</dbReference>
<organism evidence="3 4">
    <name type="scientific">Austropuccinia psidii MF-1</name>
    <dbReference type="NCBI Taxonomy" id="1389203"/>
    <lineage>
        <taxon>Eukaryota</taxon>
        <taxon>Fungi</taxon>
        <taxon>Dikarya</taxon>
        <taxon>Basidiomycota</taxon>
        <taxon>Pucciniomycotina</taxon>
        <taxon>Pucciniomycetes</taxon>
        <taxon>Pucciniales</taxon>
        <taxon>Sphaerophragmiaceae</taxon>
        <taxon>Austropuccinia</taxon>
    </lineage>
</organism>
<dbReference type="Pfam" id="PF25597">
    <property type="entry name" value="SH3_retrovirus"/>
    <property type="match status" value="1"/>
</dbReference>
<dbReference type="CDD" id="cd09272">
    <property type="entry name" value="RNase_HI_RT_Ty1"/>
    <property type="match status" value="1"/>
</dbReference>
<dbReference type="InterPro" id="IPR013103">
    <property type="entry name" value="RVT_2"/>
</dbReference>
<dbReference type="Pfam" id="PF07727">
    <property type="entry name" value="RVT_2"/>
    <property type="match status" value="1"/>
</dbReference>
<evidence type="ECO:0008006" key="5">
    <source>
        <dbReference type="Google" id="ProtNLM"/>
    </source>
</evidence>
<comment type="caution">
    <text evidence="3">The sequence shown here is derived from an EMBL/GenBank/DDBJ whole genome shotgun (WGS) entry which is preliminary data.</text>
</comment>